<dbReference type="PANTHER" id="PTHR11136:SF0">
    <property type="entry name" value="DIHYDROFOLATE SYNTHETASE-RELATED"/>
    <property type="match status" value="1"/>
</dbReference>
<gene>
    <name evidence="7" type="ORF">LS71_008075</name>
</gene>
<evidence type="ECO:0000256" key="1">
    <source>
        <dbReference type="ARBA" id="ARBA00008276"/>
    </source>
</evidence>
<dbReference type="PANTHER" id="PTHR11136">
    <property type="entry name" value="FOLYLPOLYGLUTAMATE SYNTHASE-RELATED"/>
    <property type="match status" value="1"/>
</dbReference>
<dbReference type="InterPro" id="IPR036615">
    <property type="entry name" value="Mur_ligase_C_dom_sf"/>
</dbReference>
<dbReference type="InterPro" id="IPR018109">
    <property type="entry name" value="Folylpolyglutamate_synth_CS"/>
</dbReference>
<dbReference type="NCBIfam" id="TIGR01499">
    <property type="entry name" value="folC"/>
    <property type="match status" value="1"/>
</dbReference>
<dbReference type="SUPFAM" id="SSF53244">
    <property type="entry name" value="MurD-like peptide ligases, peptide-binding domain"/>
    <property type="match status" value="1"/>
</dbReference>
<proteinExistence type="inferred from homology"/>
<dbReference type="STRING" id="1677920.LS71_05010"/>
<protein>
    <submittedName>
        <fullName evidence="7">Bifunctional folylpolyglutamate synthase/dihydrofolate synthase</fullName>
    </submittedName>
</protein>
<dbReference type="EMBL" id="JRPR02000008">
    <property type="protein sequence ID" value="TLD95455.1"/>
    <property type="molecule type" value="Genomic_DNA"/>
</dbReference>
<keyword evidence="5" id="KW-0067">ATP-binding</keyword>
<dbReference type="GO" id="GO:0008841">
    <property type="term" value="F:dihydrofolate synthase activity"/>
    <property type="evidence" value="ECO:0007669"/>
    <property type="project" value="TreeGrafter"/>
</dbReference>
<dbReference type="SUPFAM" id="SSF53623">
    <property type="entry name" value="MurD-like peptide ligases, catalytic domain"/>
    <property type="match status" value="1"/>
</dbReference>
<evidence type="ECO:0000313" key="7">
    <source>
        <dbReference type="EMBL" id="TLD95455.1"/>
    </source>
</evidence>
<dbReference type="RefSeq" id="WP_034354529.1">
    <property type="nucleotide sequence ID" value="NZ_JRPR02000008.1"/>
</dbReference>
<accession>A0A4U8T7B1</accession>
<keyword evidence="2" id="KW-0436">Ligase</keyword>
<comment type="caution">
    <text evidence="7">The sequence shown here is derived from an EMBL/GenBank/DDBJ whole genome shotgun (WGS) entry which is preliminary data.</text>
</comment>
<dbReference type="InterPro" id="IPR001645">
    <property type="entry name" value="Folylpolyglutamate_synth"/>
</dbReference>
<dbReference type="Gene3D" id="3.40.1190.10">
    <property type="entry name" value="Mur-like, catalytic domain"/>
    <property type="match status" value="1"/>
</dbReference>
<dbReference type="Proteomes" id="UP000029733">
    <property type="component" value="Unassembled WGS sequence"/>
</dbReference>
<keyword evidence="6" id="KW-0460">Magnesium</keyword>
<evidence type="ECO:0000256" key="4">
    <source>
        <dbReference type="ARBA" id="ARBA00022741"/>
    </source>
</evidence>
<evidence type="ECO:0000313" key="8">
    <source>
        <dbReference type="Proteomes" id="UP000029733"/>
    </source>
</evidence>
<keyword evidence="4" id="KW-0547">Nucleotide-binding</keyword>
<dbReference type="GO" id="GO:0005737">
    <property type="term" value="C:cytoplasm"/>
    <property type="evidence" value="ECO:0007669"/>
    <property type="project" value="TreeGrafter"/>
</dbReference>
<dbReference type="GO" id="GO:0046872">
    <property type="term" value="F:metal ion binding"/>
    <property type="evidence" value="ECO:0007669"/>
    <property type="project" value="UniProtKB-KW"/>
</dbReference>
<reference evidence="7 8" key="1">
    <citation type="journal article" date="2014" name="Genome Announc.">
        <title>Draft genome sequences of eight enterohepatic helicobacter species isolated from both laboratory and wild rodents.</title>
        <authorList>
            <person name="Sheh A."/>
            <person name="Shen Z."/>
            <person name="Fox J.G."/>
        </authorList>
    </citation>
    <scope>NUCLEOTIDE SEQUENCE [LARGE SCALE GENOMIC DNA]</scope>
    <source>
        <strain evidence="7 8">MIT 09-6949</strain>
    </source>
</reference>
<keyword evidence="3" id="KW-0479">Metal-binding</keyword>
<dbReference type="Gene3D" id="3.90.190.20">
    <property type="entry name" value="Mur ligase, C-terminal domain"/>
    <property type="match status" value="1"/>
</dbReference>
<dbReference type="PROSITE" id="PS01012">
    <property type="entry name" value="FOLYLPOLYGLU_SYNT_2"/>
    <property type="match status" value="1"/>
</dbReference>
<dbReference type="InterPro" id="IPR036565">
    <property type="entry name" value="Mur-like_cat_sf"/>
</dbReference>
<dbReference type="GO" id="GO:0004326">
    <property type="term" value="F:tetrahydrofolylpolyglutamate synthase activity"/>
    <property type="evidence" value="ECO:0007669"/>
    <property type="project" value="InterPro"/>
</dbReference>
<dbReference type="AlphaFoldDB" id="A0A4U8T7B1"/>
<comment type="similarity">
    <text evidence="1">Belongs to the folylpolyglutamate synthase family.</text>
</comment>
<evidence type="ECO:0000256" key="6">
    <source>
        <dbReference type="ARBA" id="ARBA00022842"/>
    </source>
</evidence>
<dbReference type="OrthoDB" id="9809356at2"/>
<dbReference type="GO" id="GO:0005524">
    <property type="term" value="F:ATP binding"/>
    <property type="evidence" value="ECO:0007669"/>
    <property type="project" value="UniProtKB-KW"/>
</dbReference>
<evidence type="ECO:0000256" key="2">
    <source>
        <dbReference type="ARBA" id="ARBA00022598"/>
    </source>
</evidence>
<evidence type="ECO:0000256" key="3">
    <source>
        <dbReference type="ARBA" id="ARBA00022723"/>
    </source>
</evidence>
<keyword evidence="8" id="KW-1185">Reference proteome</keyword>
<organism evidence="7 8">
    <name type="scientific">Helicobacter jaachi</name>
    <dbReference type="NCBI Taxonomy" id="1677920"/>
    <lineage>
        <taxon>Bacteria</taxon>
        <taxon>Pseudomonadati</taxon>
        <taxon>Campylobacterota</taxon>
        <taxon>Epsilonproteobacteria</taxon>
        <taxon>Campylobacterales</taxon>
        <taxon>Helicobacteraceae</taxon>
        <taxon>Helicobacter</taxon>
    </lineage>
</organism>
<sequence length="398" mass="45009">MPTLDEVLRHKGAEYAPFDVTRVHRIYKDIAPIFGFNDIYGARCKVIRIIGTNGKGSSGRFITMGLAQNGKSALHFSSPHLFRFNERFFVSSAHFKGDVSDEMLENAHKALWRIESSHEASYFEYATFLALVLAMESEYLVLESGVGGEFDSTSVLNAQASLFTLIGLDHQEMLGNSIEQIALTKLKAMSGHVIVGRQNERAVEKLALEIIESKSLCGELWQDISTHPRLKSEQNAMEGYAKKYNLPAFLRENLYNAMRVLDVFGMKFDFAHLEALSLRGRCERVAANIVLDVGHNVDGAVVLREYLGAKRVNLVYNSYAEKDIEAILSQLLPIIKKVLIISVENFRICPRDRLIRALKALKVAYEDFNIHKIKPDEDYLVFGSFSVAQEFLRQYEDL</sequence>
<name>A0A4U8T7B1_9HELI</name>
<evidence type="ECO:0000256" key="5">
    <source>
        <dbReference type="ARBA" id="ARBA00022840"/>
    </source>
</evidence>